<dbReference type="Proteomes" id="UP000012012">
    <property type="component" value="Unassembled WGS sequence"/>
</dbReference>
<dbReference type="AlphaFoldDB" id="A0AAV3IF51"/>
<sequence length="50" mass="5812">MLSKILLLYGSKLWHSSMLILIYSQTPLRVVKNGVFKFCIVIVSSFNFYL</sequence>
<organism evidence="1 2">
    <name type="scientific">Helicobacter pylori GAM120Ai</name>
    <dbReference type="NCBI Taxonomy" id="1159029"/>
    <lineage>
        <taxon>Bacteria</taxon>
        <taxon>Pseudomonadati</taxon>
        <taxon>Campylobacterota</taxon>
        <taxon>Epsilonproteobacteria</taxon>
        <taxon>Campylobacterales</taxon>
        <taxon>Helicobacteraceae</taxon>
        <taxon>Helicobacter</taxon>
    </lineage>
</organism>
<name>A0AAV3IF51_HELPX</name>
<dbReference type="EMBL" id="APDF01000031">
    <property type="protein sequence ID" value="EMG95751.1"/>
    <property type="molecule type" value="Genomic_DNA"/>
</dbReference>
<proteinExistence type="predicted"/>
<accession>A0AAV3IF51</accession>
<protein>
    <submittedName>
        <fullName evidence="1">Uncharacterized protein</fullName>
    </submittedName>
</protein>
<reference evidence="1 2" key="1">
    <citation type="submission" date="2012-11" db="EMBL/GenBank/DDBJ databases">
        <authorList>
            <person name="Weinstock G."/>
            <person name="Sodergren E."/>
            <person name="Lobos E.A."/>
            <person name="Fulton L."/>
            <person name="Fulton R."/>
            <person name="Courtney L."/>
            <person name="Fronick C."/>
            <person name="O'Laughlin M."/>
            <person name="Godfrey J."/>
            <person name="Wilson R.M."/>
            <person name="Miner T."/>
            <person name="Farmer C."/>
            <person name="Delehaunty K."/>
            <person name="Cordes M."/>
            <person name="Minx P."/>
            <person name="Tomlinson C."/>
            <person name="Chen J."/>
            <person name="Wollam A."/>
            <person name="Pepin K.H."/>
            <person name="Bhonagiri V."/>
            <person name="Zhang X."/>
            <person name="Suruliraj S."/>
            <person name="Antonio M."/>
            <person name="Secka O."/>
            <person name="Thomas J."/>
            <person name="Warren W."/>
            <person name="Mitreva M."/>
            <person name="Mardis E.R."/>
            <person name="Wilson R.K."/>
        </authorList>
    </citation>
    <scope>NUCLEOTIDE SEQUENCE [LARGE SCALE GENOMIC DNA]</scope>
    <source>
        <strain evidence="1 2">GAM120Ai</strain>
    </source>
</reference>
<evidence type="ECO:0000313" key="2">
    <source>
        <dbReference type="Proteomes" id="UP000012012"/>
    </source>
</evidence>
<gene>
    <name evidence="1" type="ORF">HMPREF1401_00769</name>
</gene>
<evidence type="ECO:0000313" key="1">
    <source>
        <dbReference type="EMBL" id="EMG95751.1"/>
    </source>
</evidence>
<comment type="caution">
    <text evidence="1">The sequence shown here is derived from an EMBL/GenBank/DDBJ whole genome shotgun (WGS) entry which is preliminary data.</text>
</comment>